<evidence type="ECO:0000259" key="9">
    <source>
        <dbReference type="SMART" id="SM00977"/>
    </source>
</evidence>
<evidence type="ECO:0000256" key="7">
    <source>
        <dbReference type="ARBA" id="ARBA00048539"/>
    </source>
</evidence>
<evidence type="ECO:0000313" key="10">
    <source>
        <dbReference type="EMBL" id="MBQ0934773.1"/>
    </source>
</evidence>
<evidence type="ECO:0000313" key="11">
    <source>
        <dbReference type="Proteomes" id="UP000672097"/>
    </source>
</evidence>
<comment type="caution">
    <text evidence="10">The sequence shown here is derived from an EMBL/GenBank/DDBJ whole genome shotgun (WGS) entry which is preliminary data.</text>
</comment>
<accession>A0ABS5DUE9</accession>
<comment type="similarity">
    <text evidence="8">Belongs to the tRNA(Ile)-lysidine synthase family.</text>
</comment>
<evidence type="ECO:0000256" key="6">
    <source>
        <dbReference type="ARBA" id="ARBA00022840"/>
    </source>
</evidence>
<keyword evidence="4 8" id="KW-0819">tRNA processing</keyword>
<organism evidence="10 11">
    <name type="scientific">Ideonella paludis</name>
    <dbReference type="NCBI Taxonomy" id="1233411"/>
    <lineage>
        <taxon>Bacteria</taxon>
        <taxon>Pseudomonadati</taxon>
        <taxon>Pseudomonadota</taxon>
        <taxon>Betaproteobacteria</taxon>
        <taxon>Burkholderiales</taxon>
        <taxon>Sphaerotilaceae</taxon>
        <taxon>Ideonella</taxon>
    </lineage>
</organism>
<dbReference type="Gene3D" id="3.40.50.620">
    <property type="entry name" value="HUPs"/>
    <property type="match status" value="1"/>
</dbReference>
<gene>
    <name evidence="8 10" type="primary">tilS</name>
    <name evidence="10" type="ORF">KAK11_05475</name>
</gene>
<dbReference type="PANTHER" id="PTHR43033:SF1">
    <property type="entry name" value="TRNA(ILE)-LYSIDINE SYNTHASE-RELATED"/>
    <property type="match status" value="1"/>
</dbReference>
<evidence type="ECO:0000256" key="8">
    <source>
        <dbReference type="HAMAP-Rule" id="MF_01161"/>
    </source>
</evidence>
<dbReference type="Proteomes" id="UP000672097">
    <property type="component" value="Unassembled WGS sequence"/>
</dbReference>
<name>A0ABS5DUE9_9BURK</name>
<feature type="domain" description="Lysidine-tRNA(Ile) synthetase C-terminal" evidence="9">
    <location>
        <begin position="362"/>
        <end position="434"/>
    </location>
</feature>
<proteinExistence type="inferred from homology"/>
<sequence>MPAQRAVVAVATSGGRDSTALLHAVSRQARAAGLKVLALHVHHGLQPGADQWLAHVQAQCQRWVRQGWPLSFAFERLKTQPSPGESIEAWARRERYAALTRMASAHGARHVLLAHHRGDQAETVLLQALRGAGPAGLAAMPQAAERDGVIWLRPWLSQPRSAIEAYVQRWRLSYIDDDSNQDPRFDRNRLRLEVLPALTRHFPRAEQALSDVAQHAAAADAFIRESAELLLKPMLSPRGLNAEAWCECSSAQRFWVLRHWLTQMLHGGVSCTLLERVTQEGARLKQARWPLAFGQELRLYRGQFSVETVQAPVVSASTTSDELVVWPSAVQAGALHLPAWRGTLRWTVAMQQGVRPAMLRGATLAARVGREQFQLGPGRPARSLKKQFQALGVPQWARSGPLVWQGDQLLFVPGLGMDARYQAPVGEPQLVLHWHPDSVDVPSID</sequence>
<dbReference type="HAMAP" id="MF_01161">
    <property type="entry name" value="tRNA_Ile_lys_synt"/>
    <property type="match status" value="1"/>
</dbReference>
<evidence type="ECO:0000256" key="2">
    <source>
        <dbReference type="ARBA" id="ARBA00022490"/>
    </source>
</evidence>
<dbReference type="SMART" id="SM00977">
    <property type="entry name" value="TilS_C"/>
    <property type="match status" value="1"/>
</dbReference>
<comment type="function">
    <text evidence="8">Ligates lysine onto the cytidine present at position 34 of the AUA codon-specific tRNA(Ile) that contains the anticodon CAU, in an ATP-dependent manner. Cytidine is converted to lysidine, thus changing the amino acid specificity of the tRNA from methionine to isoleucine.</text>
</comment>
<feature type="binding site" evidence="8">
    <location>
        <begin position="13"/>
        <end position="18"/>
    </location>
    <ligand>
        <name>ATP</name>
        <dbReference type="ChEBI" id="CHEBI:30616"/>
    </ligand>
</feature>
<dbReference type="InterPro" id="IPR011063">
    <property type="entry name" value="TilS/TtcA_N"/>
</dbReference>
<keyword evidence="5 8" id="KW-0547">Nucleotide-binding</keyword>
<reference evidence="10 11" key="1">
    <citation type="submission" date="2021-04" db="EMBL/GenBank/DDBJ databases">
        <title>The genome sequence of type strain Ideonella paludis KCTC 32238.</title>
        <authorList>
            <person name="Liu Y."/>
        </authorList>
    </citation>
    <scope>NUCLEOTIDE SEQUENCE [LARGE SCALE GENOMIC DNA]</scope>
    <source>
        <strain evidence="10 11">KCTC 32238</strain>
    </source>
</reference>
<evidence type="ECO:0000256" key="3">
    <source>
        <dbReference type="ARBA" id="ARBA00022598"/>
    </source>
</evidence>
<comment type="catalytic activity">
    <reaction evidence="7 8">
        <text>cytidine(34) in tRNA(Ile2) + L-lysine + ATP = lysidine(34) in tRNA(Ile2) + AMP + diphosphate + H(+)</text>
        <dbReference type="Rhea" id="RHEA:43744"/>
        <dbReference type="Rhea" id="RHEA-COMP:10625"/>
        <dbReference type="Rhea" id="RHEA-COMP:10670"/>
        <dbReference type="ChEBI" id="CHEBI:15378"/>
        <dbReference type="ChEBI" id="CHEBI:30616"/>
        <dbReference type="ChEBI" id="CHEBI:32551"/>
        <dbReference type="ChEBI" id="CHEBI:33019"/>
        <dbReference type="ChEBI" id="CHEBI:82748"/>
        <dbReference type="ChEBI" id="CHEBI:83665"/>
        <dbReference type="ChEBI" id="CHEBI:456215"/>
        <dbReference type="EC" id="6.3.4.19"/>
    </reaction>
</comment>
<evidence type="ECO:0000256" key="5">
    <source>
        <dbReference type="ARBA" id="ARBA00022741"/>
    </source>
</evidence>
<dbReference type="SUPFAM" id="SSF52402">
    <property type="entry name" value="Adenine nucleotide alpha hydrolases-like"/>
    <property type="match status" value="1"/>
</dbReference>
<dbReference type="CDD" id="cd01992">
    <property type="entry name" value="TilS_N"/>
    <property type="match status" value="1"/>
</dbReference>
<dbReference type="SUPFAM" id="SSF56037">
    <property type="entry name" value="PheT/TilS domain"/>
    <property type="match status" value="1"/>
</dbReference>
<protein>
    <recommendedName>
        <fullName evidence="8">tRNA(Ile)-lysidine synthase</fullName>
        <ecNumber evidence="8">6.3.4.19</ecNumber>
    </recommendedName>
    <alternativeName>
        <fullName evidence="8">tRNA(Ile)-2-lysyl-cytidine synthase</fullName>
    </alternativeName>
    <alternativeName>
        <fullName evidence="8">tRNA(Ile)-lysidine synthetase</fullName>
    </alternativeName>
</protein>
<keyword evidence="2 8" id="KW-0963">Cytoplasm</keyword>
<dbReference type="SUPFAM" id="SSF82829">
    <property type="entry name" value="MesJ substrate recognition domain-like"/>
    <property type="match status" value="1"/>
</dbReference>
<keyword evidence="3 8" id="KW-0436">Ligase</keyword>
<dbReference type="Pfam" id="PF11734">
    <property type="entry name" value="TilS_C"/>
    <property type="match status" value="1"/>
</dbReference>
<keyword evidence="6 8" id="KW-0067">ATP-binding</keyword>
<comment type="subcellular location">
    <subcellularLocation>
        <location evidence="1 8">Cytoplasm</location>
    </subcellularLocation>
</comment>
<keyword evidence="11" id="KW-1185">Reference proteome</keyword>
<dbReference type="Pfam" id="PF01171">
    <property type="entry name" value="ATP_bind_3"/>
    <property type="match status" value="1"/>
</dbReference>
<comment type="domain">
    <text evidence="8">The N-terminal region contains the highly conserved SGGXDS motif, predicted to be a P-loop motif involved in ATP binding.</text>
</comment>
<dbReference type="EC" id="6.3.4.19" evidence="8"/>
<dbReference type="InterPro" id="IPR014729">
    <property type="entry name" value="Rossmann-like_a/b/a_fold"/>
</dbReference>
<evidence type="ECO:0000256" key="4">
    <source>
        <dbReference type="ARBA" id="ARBA00022694"/>
    </source>
</evidence>
<dbReference type="EMBL" id="JAGQDG010000002">
    <property type="protein sequence ID" value="MBQ0934773.1"/>
    <property type="molecule type" value="Genomic_DNA"/>
</dbReference>
<dbReference type="NCBIfam" id="TIGR02432">
    <property type="entry name" value="lysidine_TilS_N"/>
    <property type="match status" value="1"/>
</dbReference>
<dbReference type="InterPro" id="IPR012094">
    <property type="entry name" value="tRNA_Ile_lys_synt"/>
</dbReference>
<dbReference type="PANTHER" id="PTHR43033">
    <property type="entry name" value="TRNA(ILE)-LYSIDINE SYNTHASE-RELATED"/>
    <property type="match status" value="1"/>
</dbReference>
<dbReference type="InterPro" id="IPR012796">
    <property type="entry name" value="Lysidine-tRNA-synth_C"/>
</dbReference>
<dbReference type="InterPro" id="IPR012795">
    <property type="entry name" value="tRNA_Ile_lys_synt_N"/>
</dbReference>
<evidence type="ECO:0000256" key="1">
    <source>
        <dbReference type="ARBA" id="ARBA00004496"/>
    </source>
</evidence>
<dbReference type="GO" id="GO:0032267">
    <property type="term" value="F:tRNA(Ile)-lysidine synthase activity"/>
    <property type="evidence" value="ECO:0007669"/>
    <property type="project" value="UniProtKB-EC"/>
</dbReference>